<dbReference type="EMBL" id="CP056117">
    <property type="protein sequence ID" value="QKZ98635.1"/>
    <property type="molecule type" value="Genomic_DNA"/>
</dbReference>
<organism evidence="1 2">
    <name type="scientific">Enterobacter cloacae</name>
    <dbReference type="NCBI Taxonomy" id="550"/>
    <lineage>
        <taxon>Bacteria</taxon>
        <taxon>Pseudomonadati</taxon>
        <taxon>Pseudomonadota</taxon>
        <taxon>Gammaproteobacteria</taxon>
        <taxon>Enterobacterales</taxon>
        <taxon>Enterobacteriaceae</taxon>
        <taxon>Enterobacter</taxon>
        <taxon>Enterobacter cloacae complex</taxon>
    </lineage>
</organism>
<evidence type="ECO:0000313" key="2">
    <source>
        <dbReference type="Proteomes" id="UP000509421"/>
    </source>
</evidence>
<dbReference type="Pfam" id="PF02413">
    <property type="entry name" value="Caudo_TAP"/>
    <property type="match status" value="1"/>
</dbReference>
<dbReference type="RefSeq" id="WP_176610007.1">
    <property type="nucleotide sequence ID" value="NZ_CP056117.1"/>
</dbReference>
<dbReference type="Proteomes" id="UP000509421">
    <property type="component" value="Chromosome"/>
</dbReference>
<proteinExistence type="predicted"/>
<gene>
    <name evidence="1" type="ORF">HWQ14_13595</name>
</gene>
<dbReference type="AlphaFoldDB" id="A0A7H8UFS0"/>
<name>A0A7H8UFS0_ENTCL</name>
<dbReference type="InterPro" id="IPR003458">
    <property type="entry name" value="Phage_T4_Gp38_tail_assem"/>
</dbReference>
<evidence type="ECO:0000313" key="1">
    <source>
        <dbReference type="EMBL" id="QKZ98635.1"/>
    </source>
</evidence>
<sequence>MNYALVVDNLVMNIVLWDGVSEIEQNEGKWVACAPQVGIGWNYQKRKFIKPSDPVLTQEEQIELANEQKRELIASIVAHIQSNMWNTKLSLGRLSEEEKASFNAYLDYIDALIEVDTSSATDVDCRWHQKRKFDRMFSMPIVAKHTDWFI</sequence>
<reference evidence="1 2" key="1">
    <citation type="submission" date="2020-06" db="EMBL/GenBank/DDBJ databases">
        <title>Long-read sequencing of DSM26481-BlokeschLab.</title>
        <authorList>
            <person name="Blokesch M."/>
        </authorList>
    </citation>
    <scope>NUCLEOTIDE SEQUENCE [LARGE SCALE GENOMIC DNA]</scope>
    <source>
        <strain evidence="1 2">DSM 26481</strain>
    </source>
</reference>
<protein>
    <submittedName>
        <fullName evidence="1">Tail fiber assembly protein</fullName>
    </submittedName>
</protein>
<accession>A0A7H8UFS0</accession>